<dbReference type="RefSeq" id="WP_092427207.1">
    <property type="nucleotide sequence ID" value="NZ_FNCL01000009.1"/>
</dbReference>
<dbReference type="AlphaFoldDB" id="A0A1I6UL26"/>
<keyword evidence="3" id="KW-0963">Cytoplasm</keyword>
<dbReference type="PANTHER" id="PTHR38097:SF2">
    <property type="entry name" value="DNA-BINDING PROTEIN STPA"/>
    <property type="match status" value="1"/>
</dbReference>
<dbReference type="GO" id="GO:0003681">
    <property type="term" value="F:bent DNA binding"/>
    <property type="evidence" value="ECO:0007669"/>
    <property type="project" value="TreeGrafter"/>
</dbReference>
<dbReference type="InterPro" id="IPR037150">
    <property type="entry name" value="H-NS_C_dom_sf"/>
</dbReference>
<comment type="similarity">
    <text evidence="2">Belongs to the histone-like protein H-NS family.</text>
</comment>
<keyword evidence="8" id="KW-1185">Reference proteome</keyword>
<dbReference type="SUPFAM" id="SSF81273">
    <property type="entry name" value="H-NS histone-like proteins"/>
    <property type="match status" value="1"/>
</dbReference>
<reference evidence="8" key="1">
    <citation type="submission" date="2016-10" db="EMBL/GenBank/DDBJ databases">
        <authorList>
            <person name="Varghese N."/>
            <person name="Submissions S."/>
        </authorList>
    </citation>
    <scope>NUCLEOTIDE SEQUENCE [LARGE SCALE GENOMIC DNA]</scope>
    <source>
        <strain evidence="8">DSM 26894</strain>
    </source>
</reference>
<evidence type="ECO:0000313" key="8">
    <source>
        <dbReference type="Proteomes" id="UP000199392"/>
    </source>
</evidence>
<dbReference type="SMART" id="SM00528">
    <property type="entry name" value="HNS"/>
    <property type="match status" value="1"/>
</dbReference>
<proteinExistence type="inferred from homology"/>
<dbReference type="Pfam" id="PF00816">
    <property type="entry name" value="Histone_HNS"/>
    <property type="match status" value="1"/>
</dbReference>
<evidence type="ECO:0000256" key="3">
    <source>
        <dbReference type="ARBA" id="ARBA00022490"/>
    </source>
</evidence>
<evidence type="ECO:0000256" key="1">
    <source>
        <dbReference type="ARBA" id="ARBA00004453"/>
    </source>
</evidence>
<organism evidence="7 8">
    <name type="scientific">Alloyangia pacifica</name>
    <dbReference type="NCBI Taxonomy" id="311180"/>
    <lineage>
        <taxon>Bacteria</taxon>
        <taxon>Pseudomonadati</taxon>
        <taxon>Pseudomonadota</taxon>
        <taxon>Alphaproteobacteria</taxon>
        <taxon>Rhodobacterales</taxon>
        <taxon>Roseobacteraceae</taxon>
        <taxon>Alloyangia</taxon>
    </lineage>
</organism>
<feature type="domain" description="DNA-binding protein H-NS-like C-terminal" evidence="6">
    <location>
        <begin position="60"/>
        <end position="105"/>
    </location>
</feature>
<gene>
    <name evidence="7" type="ORF">SAMN04488050_108140</name>
</gene>
<dbReference type="Gene3D" id="4.10.430.10">
    <property type="entry name" value="Histone-like protein H-NS, C-terminal domain"/>
    <property type="match status" value="1"/>
</dbReference>
<evidence type="ECO:0000256" key="5">
    <source>
        <dbReference type="SAM" id="MobiDB-lite"/>
    </source>
</evidence>
<dbReference type="GO" id="GO:0003680">
    <property type="term" value="F:minor groove of adenine-thymine-rich DNA binding"/>
    <property type="evidence" value="ECO:0007669"/>
    <property type="project" value="TreeGrafter"/>
</dbReference>
<name>A0A1I6UL26_9RHOB</name>
<dbReference type="EMBL" id="FOZW01000008">
    <property type="protein sequence ID" value="SFT02186.1"/>
    <property type="molecule type" value="Genomic_DNA"/>
</dbReference>
<evidence type="ECO:0000259" key="6">
    <source>
        <dbReference type="SMART" id="SM00528"/>
    </source>
</evidence>
<evidence type="ECO:0000313" key="7">
    <source>
        <dbReference type="EMBL" id="SFT02186.1"/>
    </source>
</evidence>
<sequence>MIDKIDLYDMNEKELTELSKRVSKALADYDARQKTKARAAAEALAKEHGYSLSELLEATGKKGTKGAPKYAHPENPSQTWTGRGRKPKWVEAHLSSGGDLDELAIAS</sequence>
<keyword evidence="4 7" id="KW-0238">DNA-binding</keyword>
<dbReference type="PANTHER" id="PTHR38097">
    <property type="match status" value="1"/>
</dbReference>
<dbReference type="GO" id="GO:0009295">
    <property type="term" value="C:nucleoid"/>
    <property type="evidence" value="ECO:0007669"/>
    <property type="project" value="UniProtKB-SubCell"/>
</dbReference>
<dbReference type="InterPro" id="IPR027444">
    <property type="entry name" value="H-NS_C_dom"/>
</dbReference>
<protein>
    <submittedName>
        <fullName evidence="7">DNA-binding protein H-NS</fullName>
    </submittedName>
</protein>
<dbReference type="GO" id="GO:0000976">
    <property type="term" value="F:transcription cis-regulatory region binding"/>
    <property type="evidence" value="ECO:0007669"/>
    <property type="project" value="TreeGrafter"/>
</dbReference>
<dbReference type="GO" id="GO:0032993">
    <property type="term" value="C:protein-DNA complex"/>
    <property type="evidence" value="ECO:0007669"/>
    <property type="project" value="TreeGrafter"/>
</dbReference>
<dbReference type="OrthoDB" id="5297879at2"/>
<feature type="region of interest" description="Disordered" evidence="5">
    <location>
        <begin position="61"/>
        <end position="86"/>
    </location>
</feature>
<dbReference type="Proteomes" id="UP000199392">
    <property type="component" value="Unassembled WGS sequence"/>
</dbReference>
<evidence type="ECO:0000256" key="2">
    <source>
        <dbReference type="ARBA" id="ARBA00010610"/>
    </source>
</evidence>
<dbReference type="GO" id="GO:0005829">
    <property type="term" value="C:cytosol"/>
    <property type="evidence" value="ECO:0007669"/>
    <property type="project" value="TreeGrafter"/>
</dbReference>
<dbReference type="GO" id="GO:0001217">
    <property type="term" value="F:DNA-binding transcription repressor activity"/>
    <property type="evidence" value="ECO:0007669"/>
    <property type="project" value="TreeGrafter"/>
</dbReference>
<comment type="subcellular location">
    <subcellularLocation>
        <location evidence="1">Cytoplasm</location>
        <location evidence="1">Nucleoid</location>
    </subcellularLocation>
</comment>
<accession>A0A1I6UL26</accession>
<evidence type="ECO:0000256" key="4">
    <source>
        <dbReference type="ARBA" id="ARBA00023125"/>
    </source>
</evidence>